<dbReference type="RefSeq" id="WP_064395865.1">
    <property type="nucleotide sequence ID" value="NZ_LQIR01000015.1"/>
</dbReference>
<dbReference type="GeneID" id="27916874"/>
<dbReference type="Gene3D" id="3.10.450.50">
    <property type="match status" value="1"/>
</dbReference>
<keyword evidence="3" id="KW-1185">Reference proteome</keyword>
<comment type="caution">
    <text evidence="2">The sequence shown here is derived from an EMBL/GenBank/DDBJ whole genome shotgun (WGS) entry which is preliminary data.</text>
</comment>
<gene>
    <name evidence="2" type="ORF">AU192_23185</name>
</gene>
<accession>A0A101A7K2</accession>
<proteinExistence type="predicted"/>
<dbReference type="Pfam" id="PF13577">
    <property type="entry name" value="SnoaL_4"/>
    <property type="match status" value="1"/>
</dbReference>
<protein>
    <recommendedName>
        <fullName evidence="1">SnoaL-like domain-containing protein</fullName>
    </recommendedName>
</protein>
<organism evidence="2 3">
    <name type="scientific">Mycobacterium lehmannii</name>
    <dbReference type="NCBI Taxonomy" id="2048550"/>
    <lineage>
        <taxon>Bacteria</taxon>
        <taxon>Bacillati</taxon>
        <taxon>Actinomycetota</taxon>
        <taxon>Actinomycetes</taxon>
        <taxon>Mycobacteriales</taxon>
        <taxon>Mycobacteriaceae</taxon>
        <taxon>Mycobacterium</taxon>
    </lineage>
</organism>
<evidence type="ECO:0000259" key="1">
    <source>
        <dbReference type="Pfam" id="PF13577"/>
    </source>
</evidence>
<sequence>MTTADDLDQLRSRLQYVEDRIAILDCVMNQARGHDRHDADLMSSVYFSDGVDEHGPVVKVGAEYAEYANDAHSAVFEDHLHNITTHTCEIDGDVAHAESYVMGSMRAKGGKVVALMGGRYLDRLERRDGAWKIALRRCTIEWMMQGDSSVLASGAVKGFIKGKWDRTDLSYARPLQMDSEPVDRW</sequence>
<dbReference type="EMBL" id="LQIR01000015">
    <property type="protein sequence ID" value="KUI16497.1"/>
    <property type="molecule type" value="Genomic_DNA"/>
</dbReference>
<dbReference type="AlphaFoldDB" id="A0A101A7K2"/>
<evidence type="ECO:0000313" key="3">
    <source>
        <dbReference type="Proteomes" id="UP000053707"/>
    </source>
</evidence>
<name>A0A101A7K2_9MYCO</name>
<dbReference type="InterPro" id="IPR037401">
    <property type="entry name" value="SnoaL-like"/>
</dbReference>
<dbReference type="Proteomes" id="UP000053707">
    <property type="component" value="Unassembled WGS sequence"/>
</dbReference>
<dbReference type="SUPFAM" id="SSF54427">
    <property type="entry name" value="NTF2-like"/>
    <property type="match status" value="1"/>
</dbReference>
<reference evidence="2 3" key="1">
    <citation type="submission" date="2016-01" db="EMBL/GenBank/DDBJ databases">
        <authorList>
            <consortium name="TB Trials Study Group"/>
            <person name="Sutton G."/>
            <person name="Brinkac L."/>
            <person name="Sanka R."/>
            <person name="Adams M."/>
            <person name="Lau E.L."/>
            <person name="Macaden R."/>
            <person name="Grewal H.M.S."/>
        </authorList>
    </citation>
    <scope>NUCLEOTIDE SEQUENCE [LARGE SCALE GENOMIC DNA]</scope>
    <source>
        <strain evidence="2 3">IS-1744</strain>
    </source>
</reference>
<dbReference type="InterPro" id="IPR032710">
    <property type="entry name" value="NTF2-like_dom_sf"/>
</dbReference>
<evidence type="ECO:0000313" key="2">
    <source>
        <dbReference type="EMBL" id="KUI16497.1"/>
    </source>
</evidence>
<feature type="domain" description="SnoaL-like" evidence="1">
    <location>
        <begin position="16"/>
        <end position="137"/>
    </location>
</feature>